<feature type="compositionally biased region" description="Low complexity" evidence="1">
    <location>
        <begin position="877"/>
        <end position="896"/>
    </location>
</feature>
<name>A0ABN9QSM9_9DINO</name>
<dbReference type="Proteomes" id="UP001189429">
    <property type="component" value="Unassembled WGS sequence"/>
</dbReference>
<feature type="compositionally biased region" description="Low complexity" evidence="1">
    <location>
        <begin position="910"/>
        <end position="923"/>
    </location>
</feature>
<dbReference type="EMBL" id="CAUYUJ010004113">
    <property type="protein sequence ID" value="CAK0808193.1"/>
    <property type="molecule type" value="Genomic_DNA"/>
</dbReference>
<accession>A0ABN9QSM9</accession>
<feature type="compositionally biased region" description="Gly residues" evidence="1">
    <location>
        <begin position="959"/>
        <end position="968"/>
    </location>
</feature>
<evidence type="ECO:0000313" key="3">
    <source>
        <dbReference type="Proteomes" id="UP001189429"/>
    </source>
</evidence>
<keyword evidence="3" id="KW-1185">Reference proteome</keyword>
<feature type="compositionally biased region" description="Acidic residues" evidence="1">
    <location>
        <begin position="943"/>
        <end position="952"/>
    </location>
</feature>
<evidence type="ECO:0000256" key="1">
    <source>
        <dbReference type="SAM" id="MobiDB-lite"/>
    </source>
</evidence>
<evidence type="ECO:0000313" key="2">
    <source>
        <dbReference type="EMBL" id="CAK0808193.1"/>
    </source>
</evidence>
<reference evidence="2" key="1">
    <citation type="submission" date="2023-10" db="EMBL/GenBank/DDBJ databases">
        <authorList>
            <person name="Chen Y."/>
            <person name="Shah S."/>
            <person name="Dougan E. K."/>
            <person name="Thang M."/>
            <person name="Chan C."/>
        </authorList>
    </citation>
    <scope>NUCLEOTIDE SEQUENCE [LARGE SCALE GENOMIC DNA]</scope>
</reference>
<feature type="region of interest" description="Disordered" evidence="1">
    <location>
        <begin position="869"/>
        <end position="969"/>
    </location>
</feature>
<feature type="region of interest" description="Disordered" evidence="1">
    <location>
        <begin position="251"/>
        <end position="302"/>
    </location>
</feature>
<organism evidence="2 3">
    <name type="scientific">Prorocentrum cordatum</name>
    <dbReference type="NCBI Taxonomy" id="2364126"/>
    <lineage>
        <taxon>Eukaryota</taxon>
        <taxon>Sar</taxon>
        <taxon>Alveolata</taxon>
        <taxon>Dinophyceae</taxon>
        <taxon>Prorocentrales</taxon>
        <taxon>Prorocentraceae</taxon>
        <taxon>Prorocentrum</taxon>
    </lineage>
</organism>
<feature type="region of interest" description="Disordered" evidence="1">
    <location>
        <begin position="1073"/>
        <end position="1097"/>
    </location>
</feature>
<sequence>MVEPLVFFRMRKYDGTRMKLTCNVEHDYGDDVITERTTGTLEIFVTKAGFGIVVRKRARQTEEYLHMSGQIPTHLCVLQGSKAEVINAALHVQLDSSYDSIVEGRFPRRVDIIGCDAASGNLRNERAMCTQVPLRSQLLMLCRAHMKKKVAEQGFITIKPFDTHLVRCQMSLSGDHVITLRHEARRIHEEQVVVKRGMCPPDATEHRERIWDLYFNDLTDTSLMYRKAICTRLYNVHGIFQVSYLRALPAPKQRRATAPPPAGGEARGGDDDEPPDLQRGGEGEAGPRRCPDADGPDDAQADMDDVNAFREEQDARVLGTRAWMLSGRVSDNFFVASVMASRTDSYVTEQLYMSGSAFEHQQQHKVSRGEPRTYQAWLAHEDKDTVDILTSSYNAIFDASSWHPLQHRTEMAALDLYRLHSRLGAVAYHLVYRTNRNWPMPLLYALKDPDMFKKLEGTKSCLLDPYSEDFAKFYAGRLDSHTATAELKGAVVMAEMDTADVERVHSVNQRGARFRVWTHVDRDPLRGSNSLKMWTWRAYVHMHGGFLTQESAAELSEQYKQLGDAEREQYQLLKKSRWADEPSPILDAGAAAWASALRQRRSGSAQETRLAGLVRDAALARKRAHQERDDGMFAIVDRAAAATGDIDVQVDAGTVLRYRRRPSCVASDASRGVEGEACHSTAARVSEWTAMHRTLTMANVPALGKVPTCRRRCHEVETCIHEGDGKMLARLEAHLWSAGGSVLRFAVMAAPPHAEAEVGGDASSAIGPLGDGEGGAVYRFFHVACHFQKPFSPTVVELERDPSRDHADVLGVSPIKVDDSTKFWRSMLEMIRSFEVGSRMTISFWKYVGRDRHVAIVEPWKLFITSVTDEPARSPTSSASGAGSSSSAGADSGSSSDSDDDESDKHSEGMADSGASGASSSEHGPSEGDVTGSEGHGSGSDEGGGDDGSDEGGDIHCPGGEGGDGGFEGAVPPELVVPYRNGIIRYYATTDVMVAQCLVASHQCGPGCFLTRRCTPLGSNKAKGRMLGLFAAWLELTAEEARLIERWEHVHEFKPGHRDRVLARRRALASNPLMEALAEKERGPNEGDEDGEPHGDP</sequence>
<comment type="caution">
    <text evidence="2">The sequence shown here is derived from an EMBL/GenBank/DDBJ whole genome shotgun (WGS) entry which is preliminary data.</text>
</comment>
<proteinExistence type="predicted"/>
<feature type="compositionally biased region" description="Basic and acidic residues" evidence="1">
    <location>
        <begin position="279"/>
        <end position="292"/>
    </location>
</feature>
<gene>
    <name evidence="2" type="ORF">PCOR1329_LOCUS13856</name>
</gene>
<protein>
    <submittedName>
        <fullName evidence="2">Uncharacterized protein</fullName>
    </submittedName>
</protein>